<reference evidence="5" key="1">
    <citation type="submission" date="2022-08" db="EMBL/GenBank/DDBJ databases">
        <authorList>
            <person name="Gutierrez-Valencia J."/>
        </authorList>
    </citation>
    <scope>NUCLEOTIDE SEQUENCE</scope>
</reference>
<feature type="region of interest" description="Disordered" evidence="3">
    <location>
        <begin position="1"/>
        <end position="89"/>
    </location>
</feature>
<dbReference type="EMBL" id="CAMGYJ010000002">
    <property type="protein sequence ID" value="CAI0377114.1"/>
    <property type="molecule type" value="Genomic_DNA"/>
</dbReference>
<dbReference type="InterPro" id="IPR038090">
    <property type="entry name" value="Cdt1_C_WH_dom_sf"/>
</dbReference>
<feature type="compositionally biased region" description="Polar residues" evidence="3">
    <location>
        <begin position="64"/>
        <end position="73"/>
    </location>
</feature>
<dbReference type="CDD" id="cd08767">
    <property type="entry name" value="Cdt1_c"/>
    <property type="match status" value="1"/>
</dbReference>
<dbReference type="InterPro" id="IPR045173">
    <property type="entry name" value="Cdt1"/>
</dbReference>
<dbReference type="GO" id="GO:0003677">
    <property type="term" value="F:DNA binding"/>
    <property type="evidence" value="ECO:0007669"/>
    <property type="project" value="InterPro"/>
</dbReference>
<evidence type="ECO:0000256" key="2">
    <source>
        <dbReference type="ARBA" id="ARBA00023306"/>
    </source>
</evidence>
<feature type="domain" description="CDT1 Geminin-binding" evidence="4">
    <location>
        <begin position="96"/>
        <end position="229"/>
    </location>
</feature>
<dbReference type="Gene3D" id="1.10.10.1420">
    <property type="entry name" value="DNA replication factor Cdt1, C-terminal WH domain"/>
    <property type="match status" value="1"/>
</dbReference>
<dbReference type="PANTHER" id="PTHR28637:SF1">
    <property type="entry name" value="DNA REPLICATION FACTOR CDT1"/>
    <property type="match status" value="1"/>
</dbReference>
<keyword evidence="2" id="KW-0131">Cell cycle</keyword>
<dbReference type="InterPro" id="IPR036390">
    <property type="entry name" value="WH_DNA-bd_sf"/>
</dbReference>
<dbReference type="GO" id="GO:0030174">
    <property type="term" value="P:regulation of DNA-templated DNA replication initiation"/>
    <property type="evidence" value="ECO:0007669"/>
    <property type="project" value="InterPro"/>
</dbReference>
<dbReference type="Proteomes" id="UP001154282">
    <property type="component" value="Unassembled WGS sequence"/>
</dbReference>
<sequence length="552" mass="60468">MNSDEPRVAHPAPDSEPLKKPFGSAHNPAPANLPTTQTPDKQPASLSRRTRILDAGNLHRRSTYAATGDSNTKSARRHLSSSWDEDTDAAEISTPIPQIRQEALLECFTSLVTSIRLLGLKGSQSSFTNISPKVESLTKEEFSYRNLAQLKYIFPEAIEITKALMFDERTGSMIPELRVSLNLDSVASELNLEESSPYMALGGAFRNRLADFCRDHPEDVEVPEAMLPHPFNQLKQVNEMVVETAKEPLVDTAAIPLDELKPVAAASHFPPDFRRCLSRRAVKVEAGSHGNDSSLEPITSIEIGCSALVLPSPIEGDASVAEHLSEPCCLPPTPSKVTVKGDQPMATPAKNIESAAGPSESIICTTTPAASCPPRRCYMTPGDDEGDNDDVIYSSANKLTRPHPVRTRSLKFDTNPDDVSADKNNVAVPKSPATMVRENDNEEEGAERPCQQEMMASLPRVFNTVQSLFQFGRGSVMTKEEVIHKIIAQHLDVVDKGEVEEQLKLLAELLPEWISEKTAFSGDTVFYINKTASAEAMRARIEGVLLQQQDAY</sequence>
<keyword evidence="6" id="KW-1185">Reference proteome</keyword>
<dbReference type="GO" id="GO:0000278">
    <property type="term" value="P:mitotic cell cycle"/>
    <property type="evidence" value="ECO:0007669"/>
    <property type="project" value="TreeGrafter"/>
</dbReference>
<comment type="caution">
    <text evidence="5">The sequence shown here is derived from an EMBL/GenBank/DDBJ whole genome shotgun (WGS) entry which is preliminary data.</text>
</comment>
<proteinExistence type="inferred from homology"/>
<gene>
    <name evidence="5" type="ORF">LITE_LOCUS1336</name>
</gene>
<organism evidence="5 6">
    <name type="scientific">Linum tenue</name>
    <dbReference type="NCBI Taxonomy" id="586396"/>
    <lineage>
        <taxon>Eukaryota</taxon>
        <taxon>Viridiplantae</taxon>
        <taxon>Streptophyta</taxon>
        <taxon>Embryophyta</taxon>
        <taxon>Tracheophyta</taxon>
        <taxon>Spermatophyta</taxon>
        <taxon>Magnoliopsida</taxon>
        <taxon>eudicotyledons</taxon>
        <taxon>Gunneridae</taxon>
        <taxon>Pentapetalae</taxon>
        <taxon>rosids</taxon>
        <taxon>fabids</taxon>
        <taxon>Malpighiales</taxon>
        <taxon>Linaceae</taxon>
        <taxon>Linum</taxon>
    </lineage>
</organism>
<dbReference type="Pfam" id="PF16679">
    <property type="entry name" value="CDT1_C"/>
    <property type="match status" value="1"/>
</dbReference>
<dbReference type="SMART" id="SM01075">
    <property type="entry name" value="CDT1"/>
    <property type="match status" value="1"/>
</dbReference>
<dbReference type="InterPro" id="IPR032054">
    <property type="entry name" value="Cdt1_C"/>
</dbReference>
<evidence type="ECO:0000313" key="5">
    <source>
        <dbReference type="EMBL" id="CAI0377114.1"/>
    </source>
</evidence>
<dbReference type="Pfam" id="PF08839">
    <property type="entry name" value="CDT1"/>
    <property type="match status" value="1"/>
</dbReference>
<dbReference type="SUPFAM" id="SSF46785">
    <property type="entry name" value="Winged helix' DNA-binding domain"/>
    <property type="match status" value="1"/>
</dbReference>
<protein>
    <recommendedName>
        <fullName evidence="4">CDT1 Geminin-binding domain-containing protein</fullName>
    </recommendedName>
</protein>
<dbReference type="PANTHER" id="PTHR28637">
    <property type="entry name" value="DNA REPLICATION FACTOR CDT1"/>
    <property type="match status" value="1"/>
</dbReference>
<dbReference type="AlphaFoldDB" id="A0AAV0GVW2"/>
<evidence type="ECO:0000256" key="3">
    <source>
        <dbReference type="SAM" id="MobiDB-lite"/>
    </source>
</evidence>
<dbReference type="GO" id="GO:0071163">
    <property type="term" value="P:DNA replication preinitiation complex assembly"/>
    <property type="evidence" value="ECO:0007669"/>
    <property type="project" value="InterPro"/>
</dbReference>
<dbReference type="InterPro" id="IPR014939">
    <property type="entry name" value="CDT1_Gemini-bd-like"/>
</dbReference>
<name>A0AAV0GVW2_9ROSI</name>
<dbReference type="GO" id="GO:0070182">
    <property type="term" value="F:DNA polymerase binding"/>
    <property type="evidence" value="ECO:0007669"/>
    <property type="project" value="TreeGrafter"/>
</dbReference>
<dbReference type="GO" id="GO:0005634">
    <property type="term" value="C:nucleus"/>
    <property type="evidence" value="ECO:0007669"/>
    <property type="project" value="TreeGrafter"/>
</dbReference>
<accession>A0AAV0GVW2</accession>
<evidence type="ECO:0000313" key="6">
    <source>
        <dbReference type="Proteomes" id="UP001154282"/>
    </source>
</evidence>
<evidence type="ECO:0000256" key="1">
    <source>
        <dbReference type="ARBA" id="ARBA00008356"/>
    </source>
</evidence>
<dbReference type="GO" id="GO:0000076">
    <property type="term" value="P:DNA replication checkpoint signaling"/>
    <property type="evidence" value="ECO:0007669"/>
    <property type="project" value="TreeGrafter"/>
</dbReference>
<evidence type="ECO:0000259" key="4">
    <source>
        <dbReference type="SMART" id="SM01075"/>
    </source>
</evidence>
<comment type="similarity">
    <text evidence="1">Belongs to the Cdt1 family.</text>
</comment>
<feature type="compositionally biased region" description="Polar residues" evidence="3">
    <location>
        <begin position="33"/>
        <end position="47"/>
    </location>
</feature>